<evidence type="ECO:0000259" key="4">
    <source>
        <dbReference type="PROSITE" id="PS50075"/>
    </source>
</evidence>
<accession>A0A918KD45</accession>
<reference evidence="5" key="1">
    <citation type="journal article" date="2014" name="Int. J. Syst. Evol. Microbiol.">
        <title>Complete genome sequence of Corynebacterium casei LMG S-19264T (=DSM 44701T), isolated from a smear-ripened cheese.</title>
        <authorList>
            <consortium name="US DOE Joint Genome Institute (JGI-PGF)"/>
            <person name="Walter F."/>
            <person name="Albersmeier A."/>
            <person name="Kalinowski J."/>
            <person name="Ruckert C."/>
        </authorList>
    </citation>
    <scope>NUCLEOTIDE SEQUENCE</scope>
    <source>
        <strain evidence="5">JCM 4790</strain>
    </source>
</reference>
<dbReference type="AlphaFoldDB" id="A0A918KD45"/>
<dbReference type="PROSITE" id="PS50075">
    <property type="entry name" value="CARRIER"/>
    <property type="match status" value="1"/>
</dbReference>
<comment type="caution">
    <text evidence="5">The sequence shown here is derived from an EMBL/GenBank/DDBJ whole genome shotgun (WGS) entry which is preliminary data.</text>
</comment>
<feature type="region of interest" description="Disordered" evidence="3">
    <location>
        <begin position="80"/>
        <end position="135"/>
    </location>
</feature>
<dbReference type="Gene3D" id="1.10.1200.10">
    <property type="entry name" value="ACP-like"/>
    <property type="match status" value="1"/>
</dbReference>
<evidence type="ECO:0000256" key="2">
    <source>
        <dbReference type="ARBA" id="ARBA00022553"/>
    </source>
</evidence>
<evidence type="ECO:0000256" key="3">
    <source>
        <dbReference type="SAM" id="MobiDB-lite"/>
    </source>
</evidence>
<reference evidence="5" key="2">
    <citation type="submission" date="2020-09" db="EMBL/GenBank/DDBJ databases">
        <authorList>
            <person name="Sun Q."/>
            <person name="Ohkuma M."/>
        </authorList>
    </citation>
    <scope>NUCLEOTIDE SEQUENCE</scope>
    <source>
        <strain evidence="5">JCM 4790</strain>
    </source>
</reference>
<keyword evidence="2" id="KW-0597">Phosphoprotein</keyword>
<feature type="compositionally biased region" description="Polar residues" evidence="3">
    <location>
        <begin position="121"/>
        <end position="135"/>
    </location>
</feature>
<dbReference type="RefSeq" id="WP_229919154.1">
    <property type="nucleotide sequence ID" value="NZ_BMVU01000003.1"/>
</dbReference>
<name>A0A918KD45_9ACTN</name>
<organism evidence="5 6">
    <name type="scientific">Streptomyces minutiscleroticus</name>
    <dbReference type="NCBI Taxonomy" id="68238"/>
    <lineage>
        <taxon>Bacteria</taxon>
        <taxon>Bacillati</taxon>
        <taxon>Actinomycetota</taxon>
        <taxon>Actinomycetes</taxon>
        <taxon>Kitasatosporales</taxon>
        <taxon>Streptomycetaceae</taxon>
        <taxon>Streptomyces</taxon>
    </lineage>
</organism>
<keyword evidence="6" id="KW-1185">Reference proteome</keyword>
<dbReference type="Proteomes" id="UP000619244">
    <property type="component" value="Unassembled WGS sequence"/>
</dbReference>
<dbReference type="EMBL" id="BMVU01000003">
    <property type="protein sequence ID" value="GGX59150.1"/>
    <property type="molecule type" value="Genomic_DNA"/>
</dbReference>
<dbReference type="SUPFAM" id="SSF47336">
    <property type="entry name" value="ACP-like"/>
    <property type="match status" value="1"/>
</dbReference>
<sequence>MNPSPMQERLASLLRDYFEVDPQLLRPDAPLDELGMDSLSLAELLTILEEEDGVPLPEIPSSLTKQTTLAEVVRIIEEQRAAAQAGPDGGEPAPADGGTVPADGKRVLADGKAALVDGGTVSPSQDRTADQSVTQ</sequence>
<evidence type="ECO:0000313" key="5">
    <source>
        <dbReference type="EMBL" id="GGX59150.1"/>
    </source>
</evidence>
<dbReference type="Pfam" id="PF00550">
    <property type="entry name" value="PP-binding"/>
    <property type="match status" value="1"/>
</dbReference>
<dbReference type="PROSITE" id="PS00012">
    <property type="entry name" value="PHOSPHOPANTETHEINE"/>
    <property type="match status" value="1"/>
</dbReference>
<dbReference type="InterPro" id="IPR036736">
    <property type="entry name" value="ACP-like_sf"/>
</dbReference>
<proteinExistence type="predicted"/>
<feature type="compositionally biased region" description="Low complexity" evidence="3">
    <location>
        <begin position="81"/>
        <end position="98"/>
    </location>
</feature>
<dbReference type="InterPro" id="IPR006162">
    <property type="entry name" value="Ppantetheine_attach_site"/>
</dbReference>
<feature type="domain" description="Carrier" evidence="4">
    <location>
        <begin position="4"/>
        <end position="80"/>
    </location>
</feature>
<protein>
    <recommendedName>
        <fullName evidence="4">Carrier domain-containing protein</fullName>
    </recommendedName>
</protein>
<dbReference type="InterPro" id="IPR009081">
    <property type="entry name" value="PP-bd_ACP"/>
</dbReference>
<evidence type="ECO:0000313" key="6">
    <source>
        <dbReference type="Proteomes" id="UP000619244"/>
    </source>
</evidence>
<gene>
    <name evidence="5" type="ORF">GCM10010358_11800</name>
</gene>
<keyword evidence="1" id="KW-0596">Phosphopantetheine</keyword>
<evidence type="ECO:0000256" key="1">
    <source>
        <dbReference type="ARBA" id="ARBA00022450"/>
    </source>
</evidence>